<dbReference type="Proteomes" id="UP000037267">
    <property type="component" value="Unassembled WGS sequence"/>
</dbReference>
<accession>A0A0L0WBS1</accession>
<organism evidence="1 2">
    <name type="scientific">Gottschalkia purinilytica</name>
    <name type="common">Clostridium purinilyticum</name>
    <dbReference type="NCBI Taxonomy" id="1503"/>
    <lineage>
        <taxon>Bacteria</taxon>
        <taxon>Bacillati</taxon>
        <taxon>Bacillota</taxon>
        <taxon>Tissierellia</taxon>
        <taxon>Tissierellales</taxon>
        <taxon>Gottschalkiaceae</taxon>
        <taxon>Gottschalkia</taxon>
    </lineage>
</organism>
<keyword evidence="2" id="KW-1185">Reference proteome</keyword>
<protein>
    <submittedName>
        <fullName evidence="1">Uncharacterized protein</fullName>
    </submittedName>
</protein>
<dbReference type="EMBL" id="LGSS01000005">
    <property type="protein sequence ID" value="KNF08892.1"/>
    <property type="molecule type" value="Genomic_DNA"/>
</dbReference>
<reference evidence="2" key="1">
    <citation type="submission" date="2015-07" db="EMBL/GenBank/DDBJ databases">
        <title>Draft genome sequence of the purine-degrading Gottschalkia purinilyticum DSM 1384 (formerly Clostridium purinilyticum).</title>
        <authorList>
            <person name="Poehlein A."/>
            <person name="Schiel-Bengelsdorf B."/>
            <person name="Bengelsdorf F.R."/>
            <person name="Daniel R."/>
            <person name="Duerre P."/>
        </authorList>
    </citation>
    <scope>NUCLEOTIDE SEQUENCE [LARGE SCALE GENOMIC DNA]</scope>
    <source>
        <strain evidence="2">DSM 1384</strain>
    </source>
</reference>
<proteinExistence type="predicted"/>
<evidence type="ECO:0000313" key="2">
    <source>
        <dbReference type="Proteomes" id="UP000037267"/>
    </source>
</evidence>
<sequence>MAPVAPVRPVEPVGPVGQTHEQAIDEIYGEFLPLTDENLAIDEYVLEDKLLLDSPPLMVIPKFGSGLFIHSITRSVILNSLYFFKLELSSLNSICVSIKFGASFQVTVKASKFSVFLYIDITLFIHWYFTSSTYKYKNIFSKLKGILLISNLINVL</sequence>
<gene>
    <name evidence="1" type="ORF">CLPU_5c01990</name>
</gene>
<dbReference type="PATRIC" id="fig|1503.3.peg.2725"/>
<name>A0A0L0WBS1_GOTPU</name>
<comment type="caution">
    <text evidence="1">The sequence shown here is derived from an EMBL/GenBank/DDBJ whole genome shotgun (WGS) entry which is preliminary data.</text>
</comment>
<dbReference type="AlphaFoldDB" id="A0A0L0WBS1"/>
<evidence type="ECO:0000313" key="1">
    <source>
        <dbReference type="EMBL" id="KNF08892.1"/>
    </source>
</evidence>